<dbReference type="InterPro" id="IPR027392">
    <property type="entry name" value="TF_Znf"/>
</dbReference>
<organism evidence="3 4">
    <name type="scientific">Paenibacillus turicensis</name>
    <dbReference type="NCBI Taxonomy" id="160487"/>
    <lineage>
        <taxon>Bacteria</taxon>
        <taxon>Bacillati</taxon>
        <taxon>Bacillota</taxon>
        <taxon>Bacilli</taxon>
        <taxon>Bacillales</taxon>
        <taxon>Paenibacillaceae</taxon>
        <taxon>Paenibacillus</taxon>
    </lineage>
</organism>
<feature type="domain" description="Transcription factor zinc-finger" evidence="2">
    <location>
        <begin position="2"/>
        <end position="42"/>
    </location>
</feature>
<evidence type="ECO:0000313" key="3">
    <source>
        <dbReference type="EMBL" id="MBP1907408.1"/>
    </source>
</evidence>
<protein>
    <submittedName>
        <fullName evidence="3">Zn-finger nucleic acid-binding protein</fullName>
    </submittedName>
</protein>
<feature type="compositionally biased region" description="Basic and acidic residues" evidence="1">
    <location>
        <begin position="62"/>
        <end position="85"/>
    </location>
</feature>
<gene>
    <name evidence="3" type="ORF">J2Z32_004083</name>
</gene>
<dbReference type="EMBL" id="JAGGKG010000026">
    <property type="protein sequence ID" value="MBP1907408.1"/>
    <property type="molecule type" value="Genomic_DNA"/>
</dbReference>
<evidence type="ECO:0000259" key="2">
    <source>
        <dbReference type="Pfam" id="PF13453"/>
    </source>
</evidence>
<reference evidence="3 4" key="1">
    <citation type="submission" date="2021-03" db="EMBL/GenBank/DDBJ databases">
        <title>Genomic Encyclopedia of Type Strains, Phase IV (KMG-IV): sequencing the most valuable type-strain genomes for metagenomic binning, comparative biology and taxonomic classification.</title>
        <authorList>
            <person name="Goeker M."/>
        </authorList>
    </citation>
    <scope>NUCLEOTIDE SEQUENCE [LARGE SCALE GENOMIC DNA]</scope>
    <source>
        <strain evidence="3 4">DSM 14349</strain>
    </source>
</reference>
<name>A0ABS4FYH8_9BACL</name>
<accession>A0ABS4FYH8</accession>
<feature type="compositionally biased region" description="Basic and acidic residues" evidence="1">
    <location>
        <begin position="93"/>
        <end position="103"/>
    </location>
</feature>
<dbReference type="Proteomes" id="UP001519272">
    <property type="component" value="Unassembled WGS sequence"/>
</dbReference>
<comment type="caution">
    <text evidence="3">The sequence shown here is derived from an EMBL/GenBank/DDBJ whole genome shotgun (WGS) entry which is preliminary data.</text>
</comment>
<proteinExistence type="predicted"/>
<dbReference type="Pfam" id="PF13453">
    <property type="entry name" value="Zn_ribbon_TFIIB"/>
    <property type="match status" value="1"/>
</dbReference>
<feature type="region of interest" description="Disordered" evidence="1">
    <location>
        <begin position="62"/>
        <end position="105"/>
    </location>
</feature>
<sequence>MRCPVCNDVKMREVEKDGVLIDICPECKGVWLDRGELDKLLQEVREIRPAFNDWYEHHEQDYNSRDKYQERSQERNHDRSHDKPHSPNNYDDSYSRHGNDKSYYKRKKKKSVLDVFGDLFD</sequence>
<evidence type="ECO:0000256" key="1">
    <source>
        <dbReference type="SAM" id="MobiDB-lite"/>
    </source>
</evidence>
<dbReference type="RefSeq" id="WP_210090989.1">
    <property type="nucleotide sequence ID" value="NZ_JAGGKG010000026.1"/>
</dbReference>
<evidence type="ECO:0000313" key="4">
    <source>
        <dbReference type="Proteomes" id="UP001519272"/>
    </source>
</evidence>
<keyword evidence="4" id="KW-1185">Reference proteome</keyword>